<dbReference type="CDD" id="cd13891">
    <property type="entry name" value="CuRO_3_CotA_like"/>
    <property type="match status" value="1"/>
</dbReference>
<evidence type="ECO:0000256" key="2">
    <source>
        <dbReference type="SAM" id="MobiDB-lite"/>
    </source>
</evidence>
<dbReference type="Proteomes" id="UP000028488">
    <property type="component" value="Chromosome"/>
</dbReference>
<feature type="domain" description="Plastocyanin-like" evidence="5">
    <location>
        <begin position="149"/>
        <end position="219"/>
    </location>
</feature>
<evidence type="ECO:0000259" key="4">
    <source>
        <dbReference type="Pfam" id="PF07731"/>
    </source>
</evidence>
<protein>
    <submittedName>
        <fullName evidence="6">Copper oxidase</fullName>
    </submittedName>
</protein>
<accession>A0A076EKS9</accession>
<dbReference type="AlphaFoldDB" id="A0A076EKS9"/>
<dbReference type="PANTHER" id="PTHR48267">
    <property type="entry name" value="CUPREDOXIN SUPERFAMILY PROTEIN"/>
    <property type="match status" value="1"/>
</dbReference>
<dbReference type="CDD" id="cd13844">
    <property type="entry name" value="CuRO_1_BOD_CotA_like"/>
    <property type="match status" value="1"/>
</dbReference>
<feature type="domain" description="Plastocyanin-like" evidence="3">
    <location>
        <begin position="263"/>
        <end position="348"/>
    </location>
</feature>
<feature type="region of interest" description="Disordered" evidence="2">
    <location>
        <begin position="249"/>
        <end position="269"/>
    </location>
</feature>
<dbReference type="SUPFAM" id="SSF49503">
    <property type="entry name" value="Cupredoxins"/>
    <property type="match status" value="3"/>
</dbReference>
<organism evidence="6 7">
    <name type="scientific">Rhodococcus opacus</name>
    <name type="common">Nocardia opaca</name>
    <dbReference type="NCBI Taxonomy" id="37919"/>
    <lineage>
        <taxon>Bacteria</taxon>
        <taxon>Bacillati</taxon>
        <taxon>Actinomycetota</taxon>
        <taxon>Actinomycetes</taxon>
        <taxon>Mycobacteriales</taxon>
        <taxon>Nocardiaceae</taxon>
        <taxon>Rhodococcus</taxon>
    </lineage>
</organism>
<dbReference type="PROSITE" id="PS51318">
    <property type="entry name" value="TAT"/>
    <property type="match status" value="1"/>
</dbReference>
<dbReference type="Pfam" id="PF00394">
    <property type="entry name" value="Cu-oxidase"/>
    <property type="match status" value="1"/>
</dbReference>
<dbReference type="EMBL" id="CP008947">
    <property type="protein sequence ID" value="AII06780.1"/>
    <property type="molecule type" value="Genomic_DNA"/>
</dbReference>
<proteinExistence type="inferred from homology"/>
<dbReference type="InterPro" id="IPR006311">
    <property type="entry name" value="TAT_signal"/>
</dbReference>
<dbReference type="Gene3D" id="2.60.40.420">
    <property type="entry name" value="Cupredoxins - blue copper proteins"/>
    <property type="match status" value="3"/>
</dbReference>
<dbReference type="GO" id="GO:0016491">
    <property type="term" value="F:oxidoreductase activity"/>
    <property type="evidence" value="ECO:0007669"/>
    <property type="project" value="InterPro"/>
</dbReference>
<dbReference type="Pfam" id="PF07731">
    <property type="entry name" value="Cu-oxidase_2"/>
    <property type="match status" value="1"/>
</dbReference>
<dbReference type="InterPro" id="IPR001117">
    <property type="entry name" value="Cu-oxidase_2nd"/>
</dbReference>
<evidence type="ECO:0000256" key="1">
    <source>
        <dbReference type="ARBA" id="ARBA00010609"/>
    </source>
</evidence>
<evidence type="ECO:0000313" key="7">
    <source>
        <dbReference type="Proteomes" id="UP000028488"/>
    </source>
</evidence>
<sequence>MLFSPCRGLLGMDGRIPRRSFVRGLALTAGLGAVGVGSASAYPFGIDPLRPFVFSSPPLQPFREQLPPLPMVGGSAVEVHASSTTHVFHPDLPASPALGYGGMDYLGPTIEAHVGERTSLTYRNDIASNPLAADVDTRIHGVSEQDRTQVPTSLHLHGGRTPPEFDGHPEDTMRPGQGMVHEFPNRQEACALWYHDHAMGVTRLNIYAGLAGMYLLRDEYDTGASGNPLGLPSGEFELPLVLQDKNFTDDGRQSVRSNPLNPQGSWEAATPGDVGVVNGKVWPEMSVARGLYRLRMVNAASFSVWNLFFENRMRFWVIGAEGGLLDAPVATDHVRLGPGERVDLLVDFGTLAPGTTVELRNDEPIPAQVAQRGVQIMPRFCRFRVGTAAGFTGGVPETLRGGSRGLAVLPPVARPSVVRNVSVMQLAQGLGQPSPLMSLNNLRYTTDDIEMPRQGTVEQWNIVNVTPEPHPIHLHLVSFRVIGRQVIDTNALMQAVPVPAVGVRWTPSADPFVLGPNLAPQVWESGFKDTVIADANSITRIIVRFPTADELGFDPDATFGMSAHTMDHSEGGHGTMGQASHPLQGYVWHCHMLDHEDHDMMLRYRLVP</sequence>
<gene>
    <name evidence="6" type="ORF">EP51_19920</name>
</gene>
<feature type="region of interest" description="Disordered" evidence="2">
    <location>
        <begin position="144"/>
        <end position="168"/>
    </location>
</feature>
<dbReference type="InterPro" id="IPR045087">
    <property type="entry name" value="Cu-oxidase_fam"/>
</dbReference>
<feature type="domain" description="Plastocyanin-like" evidence="4">
    <location>
        <begin position="440"/>
        <end position="488"/>
    </location>
</feature>
<dbReference type="RefSeq" id="WP_128640177.1">
    <property type="nucleotide sequence ID" value="NZ_CP008947.1"/>
</dbReference>
<dbReference type="InterPro" id="IPR008972">
    <property type="entry name" value="Cupredoxin"/>
</dbReference>
<evidence type="ECO:0000259" key="5">
    <source>
        <dbReference type="Pfam" id="PF07732"/>
    </source>
</evidence>
<evidence type="ECO:0000313" key="6">
    <source>
        <dbReference type="EMBL" id="AII06780.1"/>
    </source>
</evidence>
<dbReference type="Pfam" id="PF07732">
    <property type="entry name" value="Cu-oxidase_3"/>
    <property type="match status" value="1"/>
</dbReference>
<evidence type="ECO:0000259" key="3">
    <source>
        <dbReference type="Pfam" id="PF00394"/>
    </source>
</evidence>
<dbReference type="GO" id="GO:0005507">
    <property type="term" value="F:copper ion binding"/>
    <property type="evidence" value="ECO:0007669"/>
    <property type="project" value="InterPro"/>
</dbReference>
<comment type="similarity">
    <text evidence="1">Belongs to the multicopper oxidase family.</text>
</comment>
<name>A0A076EKS9_RHOOP</name>
<dbReference type="InterPro" id="IPR011707">
    <property type="entry name" value="Cu-oxidase-like_N"/>
</dbReference>
<dbReference type="eggNOG" id="COG2132">
    <property type="taxonomic scope" value="Bacteria"/>
</dbReference>
<feature type="compositionally biased region" description="Polar residues" evidence="2">
    <location>
        <begin position="254"/>
        <end position="264"/>
    </location>
</feature>
<dbReference type="PANTHER" id="PTHR48267:SF1">
    <property type="entry name" value="BILIRUBIN OXIDASE"/>
    <property type="match status" value="1"/>
</dbReference>
<reference evidence="6 7" key="1">
    <citation type="submission" date="2014-07" db="EMBL/GenBank/DDBJ databases">
        <title>Genome Sequence of Rhodococcus opacus Strain R7, a Biodegrader of Mono- and Polycyclic Aromatic Hydrocarbons.</title>
        <authorList>
            <person name="Di Gennaro P."/>
            <person name="Zampolli J."/>
            <person name="Presti I."/>
            <person name="Cappelletti M."/>
            <person name="D'Ursi P."/>
            <person name="Orro A."/>
            <person name="Mezzelani A."/>
            <person name="Milanesi L."/>
        </authorList>
    </citation>
    <scope>NUCLEOTIDE SEQUENCE [LARGE SCALE GENOMIC DNA]</scope>
    <source>
        <strain evidence="6 7">R7</strain>
    </source>
</reference>
<dbReference type="InterPro" id="IPR011706">
    <property type="entry name" value="Cu-oxidase_C"/>
</dbReference>